<reference evidence="3 4" key="1">
    <citation type="submission" date="2024-01" db="EMBL/GenBank/DDBJ databases">
        <title>Draft genome sequence of Gordonia sp. PKS22-38.</title>
        <authorList>
            <person name="Suphannarot A."/>
            <person name="Mingma R."/>
        </authorList>
    </citation>
    <scope>NUCLEOTIDE SEQUENCE [LARGE SCALE GENOMIC DNA]</scope>
    <source>
        <strain evidence="3 4">PKS22-38</strain>
    </source>
</reference>
<accession>A0ABU7MXN7</accession>
<evidence type="ECO:0000256" key="2">
    <source>
        <dbReference type="SAM" id="SignalP"/>
    </source>
</evidence>
<evidence type="ECO:0000313" key="4">
    <source>
        <dbReference type="Proteomes" id="UP001335729"/>
    </source>
</evidence>
<comment type="caution">
    <text evidence="3">The sequence shown here is derived from an EMBL/GenBank/DDBJ whole genome shotgun (WGS) entry which is preliminary data.</text>
</comment>
<sequence length="130" mass="13184">MASTPQPATLTTAALLSGLAGFQTALAAGAPWGVASYGGGHRGRLPVGLRRTSGVAAVVYVAGAGCLVGRVGEPQVRRKGLAALTGVMAVGAVMNSVSRSKVERVWGPVCAATALAAWRARDEQISRRES</sequence>
<organism evidence="3 4">
    <name type="scientific">Gordonia prachuapensis</name>
    <dbReference type="NCBI Taxonomy" id="3115651"/>
    <lineage>
        <taxon>Bacteria</taxon>
        <taxon>Bacillati</taxon>
        <taxon>Actinomycetota</taxon>
        <taxon>Actinomycetes</taxon>
        <taxon>Mycobacteriales</taxon>
        <taxon>Gordoniaceae</taxon>
        <taxon>Gordonia</taxon>
    </lineage>
</organism>
<keyword evidence="2" id="KW-0732">Signal</keyword>
<dbReference type="RefSeq" id="WP_330506444.1">
    <property type="nucleotide sequence ID" value="NZ_JAZDUE010000016.1"/>
</dbReference>
<protein>
    <submittedName>
        <fullName evidence="3">Uncharacterized protein</fullName>
    </submittedName>
</protein>
<dbReference type="EMBL" id="JAZDUE010000016">
    <property type="protein sequence ID" value="MEE4025098.1"/>
    <property type="molecule type" value="Genomic_DNA"/>
</dbReference>
<name>A0ABU7MXN7_9ACTN</name>
<keyword evidence="1" id="KW-1133">Transmembrane helix</keyword>
<dbReference type="Proteomes" id="UP001335729">
    <property type="component" value="Unassembled WGS sequence"/>
</dbReference>
<proteinExistence type="predicted"/>
<feature type="transmembrane region" description="Helical" evidence="1">
    <location>
        <begin position="51"/>
        <end position="69"/>
    </location>
</feature>
<keyword evidence="1" id="KW-0812">Transmembrane</keyword>
<evidence type="ECO:0000313" key="3">
    <source>
        <dbReference type="EMBL" id="MEE4025098.1"/>
    </source>
</evidence>
<evidence type="ECO:0000256" key="1">
    <source>
        <dbReference type="SAM" id="Phobius"/>
    </source>
</evidence>
<gene>
    <name evidence="3" type="ORF">V1Y59_18585</name>
</gene>
<keyword evidence="1" id="KW-0472">Membrane</keyword>
<feature type="chain" id="PRO_5047495927" evidence="2">
    <location>
        <begin position="28"/>
        <end position="130"/>
    </location>
</feature>
<feature type="signal peptide" evidence="2">
    <location>
        <begin position="1"/>
        <end position="27"/>
    </location>
</feature>
<keyword evidence="4" id="KW-1185">Reference proteome</keyword>